<dbReference type="Gene3D" id="3.30.1330.20">
    <property type="entry name" value="Tubulin/FtsZ, C-terminal domain"/>
    <property type="match status" value="1"/>
</dbReference>
<dbReference type="RefSeq" id="WP_189639346.1">
    <property type="nucleotide sequence ID" value="NZ_BMZF01000001.1"/>
</dbReference>
<evidence type="ECO:0000313" key="3">
    <source>
        <dbReference type="EMBL" id="GHA46058.1"/>
    </source>
</evidence>
<proteinExistence type="predicted"/>
<organism evidence="3 4">
    <name type="scientific">Paramylibacter ulvae</name>
    <dbReference type="NCBI Taxonomy" id="1651968"/>
    <lineage>
        <taxon>Bacteria</taxon>
        <taxon>Pseudomonadati</taxon>
        <taxon>Pseudomonadota</taxon>
        <taxon>Alphaproteobacteria</taxon>
        <taxon>Rhodobacterales</taxon>
        <taxon>Paracoccaceae</taxon>
        <taxon>Paramylibacter</taxon>
    </lineage>
</organism>
<evidence type="ECO:0000313" key="4">
    <source>
        <dbReference type="Proteomes" id="UP000634455"/>
    </source>
</evidence>
<dbReference type="PANTHER" id="PTHR34784:SF1">
    <property type="entry name" value="50S RIBOSOMAL PROTEIN L34"/>
    <property type="match status" value="1"/>
</dbReference>
<dbReference type="InterPro" id="IPR037103">
    <property type="entry name" value="Tubulin/FtsZ-like_C"/>
</dbReference>
<name>A0ABQ3CX72_9RHOB</name>
<keyword evidence="1" id="KW-0547">Nucleotide-binding</keyword>
<accession>A0ABQ3CX72</accession>
<keyword evidence="4" id="KW-1185">Reference proteome</keyword>
<dbReference type="InterPro" id="IPR011719">
    <property type="entry name" value="CHP02058"/>
</dbReference>
<comment type="caution">
    <text evidence="3">The sequence shown here is derived from an EMBL/GenBank/DDBJ whole genome shotgun (WGS) entry which is preliminary data.</text>
</comment>
<dbReference type="Pfam" id="PF09585">
    <property type="entry name" value="Lin0512_fam"/>
    <property type="match status" value="1"/>
</dbReference>
<evidence type="ECO:0000256" key="2">
    <source>
        <dbReference type="ARBA" id="ARBA00023134"/>
    </source>
</evidence>
<protein>
    <submittedName>
        <fullName evidence="3">Uncharacterized protein</fullName>
    </submittedName>
</protein>
<evidence type="ECO:0000256" key="1">
    <source>
        <dbReference type="ARBA" id="ARBA00022741"/>
    </source>
</evidence>
<sequence>MAKKRVAVEFGMGTSLRRMDYTKAACRALRDALWHNSLTMADAFGFDKSAMLVEVEIAVQQPDQVDIGELEKILPYGQPSFRVVRGGLDIAKPNGDHTVIANAAVIVSFDMEPAQ</sequence>
<keyword evidence="2" id="KW-0342">GTP-binding</keyword>
<reference evidence="4" key="1">
    <citation type="journal article" date="2019" name="Int. J. Syst. Evol. Microbiol.">
        <title>The Global Catalogue of Microorganisms (GCM) 10K type strain sequencing project: providing services to taxonomists for standard genome sequencing and annotation.</title>
        <authorList>
            <consortium name="The Broad Institute Genomics Platform"/>
            <consortium name="The Broad Institute Genome Sequencing Center for Infectious Disease"/>
            <person name="Wu L."/>
            <person name="Ma J."/>
        </authorList>
    </citation>
    <scope>NUCLEOTIDE SEQUENCE [LARGE SCALE GENOMIC DNA]</scope>
    <source>
        <strain evidence="4">KCTC 32465</strain>
    </source>
</reference>
<dbReference type="PANTHER" id="PTHR34784">
    <property type="entry name" value="50S RIBOSOMAL PROTEIN L34"/>
    <property type="match status" value="1"/>
</dbReference>
<dbReference type="Proteomes" id="UP000634455">
    <property type="component" value="Unassembled WGS sequence"/>
</dbReference>
<dbReference type="EMBL" id="BMZF01000001">
    <property type="protein sequence ID" value="GHA46058.1"/>
    <property type="molecule type" value="Genomic_DNA"/>
</dbReference>
<gene>
    <name evidence="3" type="ORF">GCM10008927_09040</name>
</gene>